<dbReference type="STRING" id="329885.A0A4U0V337"/>
<evidence type="ECO:0000256" key="3">
    <source>
        <dbReference type="ARBA" id="ARBA00022448"/>
    </source>
</evidence>
<comment type="subcellular location">
    <subcellularLocation>
        <location evidence="1 9">Mitochondrion inner membrane</location>
        <topology evidence="1 9">Multi-pass membrane protein</topology>
    </subcellularLocation>
</comment>
<accession>A0A4U0V337</accession>
<keyword evidence="6" id="KW-1133">Transmembrane helix</keyword>
<dbReference type="InterPro" id="IPR005336">
    <property type="entry name" value="MPC"/>
</dbReference>
<evidence type="ECO:0000256" key="9">
    <source>
        <dbReference type="RuleBase" id="RU363100"/>
    </source>
</evidence>
<keyword evidence="8" id="KW-0472">Membrane</keyword>
<keyword evidence="13" id="KW-1185">Reference proteome</keyword>
<keyword evidence="7 9" id="KW-0496">Mitochondrion</keyword>
<keyword evidence="3 9" id="KW-0813">Transport</keyword>
<keyword evidence="5 9" id="KW-0999">Mitochondrion inner membrane</keyword>
<name>A0A4U0V337_9PEZI</name>
<evidence type="ECO:0000256" key="8">
    <source>
        <dbReference type="ARBA" id="ARBA00023136"/>
    </source>
</evidence>
<dbReference type="EMBL" id="JAUJLE010000356">
    <property type="protein sequence ID" value="KAK0959325.1"/>
    <property type="molecule type" value="Genomic_DNA"/>
</dbReference>
<dbReference type="Proteomes" id="UP000310066">
    <property type="component" value="Unassembled WGS sequence"/>
</dbReference>
<evidence type="ECO:0000313" key="11">
    <source>
        <dbReference type="EMBL" id="TKA43068.1"/>
    </source>
</evidence>
<reference evidence="10" key="2">
    <citation type="submission" date="2023-06" db="EMBL/GenBank/DDBJ databases">
        <title>Black Yeasts Isolated from many extreme environments.</title>
        <authorList>
            <person name="Coleine C."/>
            <person name="Stajich J.E."/>
            <person name="Selbmann L."/>
        </authorList>
    </citation>
    <scope>NUCLEOTIDE SEQUENCE</scope>
    <source>
        <strain evidence="10">CCFEE 5200</strain>
    </source>
</reference>
<dbReference type="AlphaFoldDB" id="A0A4U0V337"/>
<comment type="function">
    <text evidence="9">Mediates the uptake of pyruvate into mitochondria.</text>
</comment>
<reference evidence="11 12" key="1">
    <citation type="submission" date="2017-03" db="EMBL/GenBank/DDBJ databases">
        <title>Genomes of endolithic fungi from Antarctica.</title>
        <authorList>
            <person name="Coleine C."/>
            <person name="Masonjones S."/>
            <person name="Stajich J.E."/>
        </authorList>
    </citation>
    <scope>NUCLEOTIDE SEQUENCE [LARGE SCALE GENOMIC DNA]</scope>
    <source>
        <strain evidence="11 12">CCFEE 5311</strain>
    </source>
</reference>
<dbReference type="Proteomes" id="UP001175353">
    <property type="component" value="Unassembled WGS sequence"/>
</dbReference>
<dbReference type="Pfam" id="PF03650">
    <property type="entry name" value="MPC"/>
    <property type="match status" value="1"/>
</dbReference>
<evidence type="ECO:0000313" key="12">
    <source>
        <dbReference type="Proteomes" id="UP000310066"/>
    </source>
</evidence>
<evidence type="ECO:0000256" key="4">
    <source>
        <dbReference type="ARBA" id="ARBA00022692"/>
    </source>
</evidence>
<protein>
    <recommendedName>
        <fullName evidence="9">Mitochondrial pyruvate carrier</fullName>
    </recommendedName>
</protein>
<comment type="caution">
    <text evidence="11">The sequence shown here is derived from an EMBL/GenBank/DDBJ whole genome shotgun (WGS) entry which is preliminary data.</text>
</comment>
<comment type="similarity">
    <text evidence="2 9">Belongs to the mitochondrial pyruvate carrier (MPC) (TC 2.A.105) family.</text>
</comment>
<organism evidence="11 12">
    <name type="scientific">Friedmanniomyces endolithicus</name>
    <dbReference type="NCBI Taxonomy" id="329885"/>
    <lineage>
        <taxon>Eukaryota</taxon>
        <taxon>Fungi</taxon>
        <taxon>Dikarya</taxon>
        <taxon>Ascomycota</taxon>
        <taxon>Pezizomycotina</taxon>
        <taxon>Dothideomycetes</taxon>
        <taxon>Dothideomycetidae</taxon>
        <taxon>Mycosphaerellales</taxon>
        <taxon>Teratosphaeriaceae</taxon>
        <taxon>Friedmanniomyces</taxon>
    </lineage>
</organism>
<evidence type="ECO:0000256" key="7">
    <source>
        <dbReference type="ARBA" id="ARBA00023128"/>
    </source>
</evidence>
<dbReference type="GO" id="GO:0006850">
    <property type="term" value="P:pyruvate import into mitochondria"/>
    <property type="evidence" value="ECO:0007669"/>
    <property type="project" value="InterPro"/>
</dbReference>
<keyword evidence="4" id="KW-0812">Transmembrane</keyword>
<gene>
    <name evidence="11" type="ORF">B0A54_06016</name>
    <name evidence="10" type="ORF">LTR91_020897</name>
</gene>
<evidence type="ECO:0000313" key="13">
    <source>
        <dbReference type="Proteomes" id="UP001175353"/>
    </source>
</evidence>
<proteinExistence type="inferred from homology"/>
<dbReference type="PANTHER" id="PTHR14154">
    <property type="entry name" value="UPF0041 BRAIN PROTEIN 44-RELATED"/>
    <property type="match status" value="1"/>
</dbReference>
<evidence type="ECO:0000313" key="10">
    <source>
        <dbReference type="EMBL" id="KAK0959325.1"/>
    </source>
</evidence>
<dbReference type="OrthoDB" id="1697690at2759"/>
<evidence type="ECO:0000256" key="5">
    <source>
        <dbReference type="ARBA" id="ARBA00022792"/>
    </source>
</evidence>
<evidence type="ECO:0000256" key="1">
    <source>
        <dbReference type="ARBA" id="ARBA00004448"/>
    </source>
</evidence>
<evidence type="ECO:0000256" key="6">
    <source>
        <dbReference type="ARBA" id="ARBA00022989"/>
    </source>
</evidence>
<dbReference type="GO" id="GO:0005743">
    <property type="term" value="C:mitochondrial inner membrane"/>
    <property type="evidence" value="ECO:0007669"/>
    <property type="project" value="UniProtKB-SubCell"/>
</dbReference>
<evidence type="ECO:0000256" key="2">
    <source>
        <dbReference type="ARBA" id="ARBA00006416"/>
    </source>
</evidence>
<dbReference type="EMBL" id="NAJP01000020">
    <property type="protein sequence ID" value="TKA43068.1"/>
    <property type="molecule type" value="Genomic_DNA"/>
</dbReference>
<sequence length="163" mass="17632">MAAAIKALNARIRANPVSDYFCSTHFWGPASNFGIPIAAVMDTQKDPEIISGPMTAALLGYSATFMRYAMAVTPRNYLLFGCHIVNFSAQTTQAYRYMNYHYMGGNQAALQARAKEGLAKAEGELEGTAGSVERMAREAKAKVEGGARDLAAQAKVQADKVMR</sequence>